<feature type="domain" description="DUF7344" evidence="1">
    <location>
        <begin position="23"/>
        <end position="97"/>
    </location>
</feature>
<protein>
    <recommendedName>
        <fullName evidence="1">DUF7344 domain-containing protein</fullName>
    </recommendedName>
</protein>
<evidence type="ECO:0000313" key="4">
    <source>
        <dbReference type="Proteomes" id="UP001320972"/>
    </source>
</evidence>
<reference evidence="2 4" key="1">
    <citation type="submission" date="2022-09" db="EMBL/GenBank/DDBJ databases">
        <title>Enrichment on poylsaccharides allowed isolation of novel metabolic and taxonomic groups of Haloarchaea.</title>
        <authorList>
            <person name="Sorokin D.Y."/>
            <person name="Elcheninov A.G."/>
            <person name="Khizhniak T.V."/>
            <person name="Kolganova T.V."/>
            <person name="Kublanov I.V."/>
        </authorList>
    </citation>
    <scope>NUCLEOTIDE SEQUENCE</scope>
    <source>
        <strain evidence="3 4">AArc-m2/3/4</strain>
        <strain evidence="2">AArc-xg1-1</strain>
    </source>
</reference>
<organism evidence="2 5">
    <name type="scientific">Natronoglomus mannanivorans</name>
    <dbReference type="NCBI Taxonomy" id="2979990"/>
    <lineage>
        <taxon>Archaea</taxon>
        <taxon>Methanobacteriati</taxon>
        <taxon>Methanobacteriota</taxon>
        <taxon>Stenosarchaea group</taxon>
        <taxon>Halobacteria</taxon>
        <taxon>Halobacteriales</taxon>
        <taxon>Natrialbaceae</taxon>
        <taxon>Natronoglomus</taxon>
    </lineage>
</organism>
<dbReference type="InterPro" id="IPR055768">
    <property type="entry name" value="DUF7344"/>
</dbReference>
<name>A0AAP2Z0F3_9EURY</name>
<comment type="caution">
    <text evidence="2">The sequence shown here is derived from an EMBL/GenBank/DDBJ whole genome shotgun (WGS) entry which is preliminary data.</text>
</comment>
<dbReference type="EMBL" id="JAOPKB010000013">
    <property type="protein sequence ID" value="MCU4974711.1"/>
    <property type="molecule type" value="Genomic_DNA"/>
</dbReference>
<sequence>MKTDTSDVKIPSNKRTLSANTVFELLQAQRRRYALHYLSQKVGAVPITELAEQIALWEGDPTYDRVERICTGLHHRHLPKLVDTQIVRYDPTAETVELQPLPANLESHLELAVLDDL</sequence>
<dbReference type="RefSeq" id="WP_338004766.1">
    <property type="nucleotide sequence ID" value="NZ_JAOPKA010000011.1"/>
</dbReference>
<dbReference type="AlphaFoldDB" id="A0AAP2Z0F3"/>
<evidence type="ECO:0000313" key="5">
    <source>
        <dbReference type="Proteomes" id="UP001321018"/>
    </source>
</evidence>
<dbReference type="Pfam" id="PF24035">
    <property type="entry name" value="DUF7344"/>
    <property type="match status" value="1"/>
</dbReference>
<proteinExistence type="predicted"/>
<dbReference type="Proteomes" id="UP001320972">
    <property type="component" value="Unassembled WGS sequence"/>
</dbReference>
<evidence type="ECO:0000313" key="2">
    <source>
        <dbReference type="EMBL" id="MCU4742959.1"/>
    </source>
</evidence>
<evidence type="ECO:0000259" key="1">
    <source>
        <dbReference type="Pfam" id="PF24035"/>
    </source>
</evidence>
<dbReference type="EMBL" id="JAOPKA010000011">
    <property type="protein sequence ID" value="MCU4742959.1"/>
    <property type="molecule type" value="Genomic_DNA"/>
</dbReference>
<keyword evidence="4" id="KW-1185">Reference proteome</keyword>
<dbReference type="Proteomes" id="UP001321018">
    <property type="component" value="Unassembled WGS sequence"/>
</dbReference>
<accession>A0AAP2Z0F3</accession>
<evidence type="ECO:0000313" key="3">
    <source>
        <dbReference type="EMBL" id="MCU4974711.1"/>
    </source>
</evidence>
<gene>
    <name evidence="3" type="ORF">OB955_18490</name>
    <name evidence="2" type="ORF">OB960_16350</name>
</gene>